<dbReference type="Proteomes" id="UP001501000">
    <property type="component" value="Unassembled WGS sequence"/>
</dbReference>
<name>A0ABP7L7C8_9ACTN</name>
<accession>A0ABP7L7C8</accession>
<sequence length="109" mass="11621">MTENEIKLKAIAALTALRSDVDERIASDLLGEVIPEQFEVRTGATAEEAGFAVLAQLSEPLSALVNGFILAFETVADAYDGTGAEPRTEVILQELALRLAGDDFQEDGP</sequence>
<dbReference type="EMBL" id="BAABAJ010000001">
    <property type="protein sequence ID" value="GAA3895592.1"/>
    <property type="molecule type" value="Genomic_DNA"/>
</dbReference>
<proteinExistence type="predicted"/>
<gene>
    <name evidence="1" type="ORF">GCM10022244_01900</name>
</gene>
<evidence type="ECO:0000313" key="1">
    <source>
        <dbReference type="EMBL" id="GAA3895592.1"/>
    </source>
</evidence>
<protein>
    <submittedName>
        <fullName evidence="1">Uncharacterized protein</fullName>
    </submittedName>
</protein>
<reference evidence="2" key="1">
    <citation type="journal article" date="2019" name="Int. J. Syst. Evol. Microbiol.">
        <title>The Global Catalogue of Microorganisms (GCM) 10K type strain sequencing project: providing services to taxonomists for standard genome sequencing and annotation.</title>
        <authorList>
            <consortium name="The Broad Institute Genomics Platform"/>
            <consortium name="The Broad Institute Genome Sequencing Center for Infectious Disease"/>
            <person name="Wu L."/>
            <person name="Ma J."/>
        </authorList>
    </citation>
    <scope>NUCLEOTIDE SEQUENCE [LARGE SCALE GENOMIC DNA]</scope>
    <source>
        <strain evidence="2">JCM 16956</strain>
    </source>
</reference>
<comment type="caution">
    <text evidence="1">The sequence shown here is derived from an EMBL/GenBank/DDBJ whole genome shotgun (WGS) entry which is preliminary data.</text>
</comment>
<organism evidence="1 2">
    <name type="scientific">Streptomyces gulbargensis</name>
    <dbReference type="NCBI Taxonomy" id="364901"/>
    <lineage>
        <taxon>Bacteria</taxon>
        <taxon>Bacillati</taxon>
        <taxon>Actinomycetota</taxon>
        <taxon>Actinomycetes</taxon>
        <taxon>Kitasatosporales</taxon>
        <taxon>Streptomycetaceae</taxon>
        <taxon>Streptomyces</taxon>
    </lineage>
</organism>
<evidence type="ECO:0000313" key="2">
    <source>
        <dbReference type="Proteomes" id="UP001501000"/>
    </source>
</evidence>
<keyword evidence="2" id="KW-1185">Reference proteome</keyword>
<dbReference type="RefSeq" id="WP_345277709.1">
    <property type="nucleotide sequence ID" value="NZ_BAABAJ010000001.1"/>
</dbReference>